<evidence type="ECO:0000313" key="1">
    <source>
        <dbReference type="EMBL" id="OAE28434.1"/>
    </source>
</evidence>
<keyword evidence="2" id="KW-1185">Reference proteome</keyword>
<reference evidence="1" key="1">
    <citation type="submission" date="2016-03" db="EMBL/GenBank/DDBJ databases">
        <title>Mechanisms controlling the formation of the plant cell surface in tip-growing cells are functionally conserved among land plants.</title>
        <authorList>
            <person name="Honkanen S."/>
            <person name="Jones V.A."/>
            <person name="Morieri G."/>
            <person name="Champion C."/>
            <person name="Hetherington A.J."/>
            <person name="Kelly S."/>
            <person name="Saint-Marcoux D."/>
            <person name="Proust H."/>
            <person name="Prescott H."/>
            <person name="Dolan L."/>
        </authorList>
    </citation>
    <scope>NUCLEOTIDE SEQUENCE [LARGE SCALE GENOMIC DNA]</scope>
    <source>
        <tissue evidence="1">Whole gametophyte</tissue>
    </source>
</reference>
<evidence type="ECO:0000313" key="2">
    <source>
        <dbReference type="Proteomes" id="UP000077202"/>
    </source>
</evidence>
<dbReference type="AlphaFoldDB" id="A0A176W604"/>
<name>A0A176W604_MARPO</name>
<gene>
    <name evidence="1" type="ORF">AXG93_115s1230</name>
</gene>
<sequence>MWTCLLYSDPTEEHMERTRMSAIAACTLLRNENDVLFCTETVSLWESMMATARNQSGTTDAEADLEIEMYGGTGTLISLDTKLAAESQV</sequence>
<dbReference type="Proteomes" id="UP000077202">
    <property type="component" value="Unassembled WGS sequence"/>
</dbReference>
<comment type="caution">
    <text evidence="1">The sequence shown here is derived from an EMBL/GenBank/DDBJ whole genome shotgun (WGS) entry which is preliminary data.</text>
</comment>
<organism evidence="1 2">
    <name type="scientific">Marchantia polymorpha subsp. ruderalis</name>
    <dbReference type="NCBI Taxonomy" id="1480154"/>
    <lineage>
        <taxon>Eukaryota</taxon>
        <taxon>Viridiplantae</taxon>
        <taxon>Streptophyta</taxon>
        <taxon>Embryophyta</taxon>
        <taxon>Marchantiophyta</taxon>
        <taxon>Marchantiopsida</taxon>
        <taxon>Marchantiidae</taxon>
        <taxon>Marchantiales</taxon>
        <taxon>Marchantiaceae</taxon>
        <taxon>Marchantia</taxon>
    </lineage>
</organism>
<proteinExistence type="predicted"/>
<dbReference type="EMBL" id="LVLJ01001739">
    <property type="protein sequence ID" value="OAE28434.1"/>
    <property type="molecule type" value="Genomic_DNA"/>
</dbReference>
<protein>
    <submittedName>
        <fullName evidence="1">Uncharacterized protein</fullName>
    </submittedName>
</protein>
<accession>A0A176W604</accession>